<dbReference type="InterPro" id="IPR002130">
    <property type="entry name" value="Cyclophilin-type_PPIase_dom"/>
</dbReference>
<dbReference type="GO" id="GO:0003755">
    <property type="term" value="F:peptidyl-prolyl cis-trans isomerase activity"/>
    <property type="evidence" value="ECO:0007669"/>
    <property type="project" value="UniProtKB-UniRule"/>
</dbReference>
<protein>
    <recommendedName>
        <fullName evidence="3">Peptidyl-prolyl cis-trans isomerase</fullName>
        <shortName evidence="3">PPIase</shortName>
        <ecNumber evidence="3">5.2.1.8</ecNumber>
    </recommendedName>
</protein>
<dbReference type="PANTHER" id="PTHR45625">
    <property type="entry name" value="PEPTIDYL-PROLYL CIS-TRANS ISOMERASE-RELATED"/>
    <property type="match status" value="1"/>
</dbReference>
<dbReference type="PROSITE" id="PS50072">
    <property type="entry name" value="CSA_PPIASE_2"/>
    <property type="match status" value="1"/>
</dbReference>
<dbReference type="OrthoDB" id="434397at2759"/>
<dbReference type="AlphaFoldDB" id="A0A2A9M911"/>
<name>A0A2A9M911_BESBE</name>
<dbReference type="PRINTS" id="PR00153">
    <property type="entry name" value="CSAPPISMRASE"/>
</dbReference>
<dbReference type="CDD" id="cd00317">
    <property type="entry name" value="cyclophilin"/>
    <property type="match status" value="1"/>
</dbReference>
<dbReference type="Proteomes" id="UP000224006">
    <property type="component" value="Chromosome VI"/>
</dbReference>
<dbReference type="EC" id="5.2.1.8" evidence="3"/>
<dbReference type="SUPFAM" id="SSF50891">
    <property type="entry name" value="Cyclophilin-like"/>
    <property type="match status" value="1"/>
</dbReference>
<dbReference type="Gene3D" id="2.40.100.10">
    <property type="entry name" value="Cyclophilin-like"/>
    <property type="match status" value="1"/>
</dbReference>
<keyword evidence="2 3" id="KW-0413">Isomerase</keyword>
<dbReference type="EMBL" id="NWUJ01000006">
    <property type="protein sequence ID" value="PFH34475.1"/>
    <property type="molecule type" value="Genomic_DNA"/>
</dbReference>
<dbReference type="STRING" id="94643.A0A2A9M911"/>
<proteinExistence type="inferred from homology"/>
<feature type="domain" description="PPIase cyclophilin-type" evidence="4">
    <location>
        <begin position="63"/>
        <end position="208"/>
    </location>
</feature>
<sequence>MHSEIERAVAGKVAASIRASGNAFCRVTFAICSRTPRPEQMTETTKDTGGCGTALATDEQALDVLFEIFKQQVPKTSARFLSLAQSGQYDGCPVHRVVAGGWIQCGDIVDGSGANSGTSTVLGEPETFAVKHDAPGVLGACHAASGEGGSQFYVTLKPLQPFDGKFVAFGRSVMGSASLLDLLQRNRGLCDENTQRPIRDTFVVKKMVVFC</sequence>
<evidence type="ECO:0000259" key="4">
    <source>
        <dbReference type="PROSITE" id="PS50072"/>
    </source>
</evidence>
<dbReference type="KEGG" id="bbes:BESB_065060"/>
<comment type="similarity">
    <text evidence="3">Belongs to the cyclophilin-type PPIase family.</text>
</comment>
<dbReference type="InterPro" id="IPR044666">
    <property type="entry name" value="Cyclophilin_A-like"/>
</dbReference>
<organism evidence="5 6">
    <name type="scientific">Besnoitia besnoiti</name>
    <name type="common">Apicomplexan protozoan</name>
    <dbReference type="NCBI Taxonomy" id="94643"/>
    <lineage>
        <taxon>Eukaryota</taxon>
        <taxon>Sar</taxon>
        <taxon>Alveolata</taxon>
        <taxon>Apicomplexa</taxon>
        <taxon>Conoidasida</taxon>
        <taxon>Coccidia</taxon>
        <taxon>Eucoccidiorida</taxon>
        <taxon>Eimeriorina</taxon>
        <taxon>Sarcocystidae</taxon>
        <taxon>Besnoitia</taxon>
    </lineage>
</organism>
<dbReference type="GeneID" id="40311434"/>
<reference evidence="5 6" key="1">
    <citation type="submission" date="2017-09" db="EMBL/GenBank/DDBJ databases">
        <title>Genome sequencing of Besnoitia besnoiti strain Bb-Ger1.</title>
        <authorList>
            <person name="Schares G."/>
            <person name="Venepally P."/>
            <person name="Lorenzi H.A."/>
        </authorList>
    </citation>
    <scope>NUCLEOTIDE SEQUENCE [LARGE SCALE GENOMIC DNA]</scope>
    <source>
        <strain evidence="5 6">Bb-Ger1</strain>
    </source>
</reference>
<comment type="caution">
    <text evidence="5">The sequence shown here is derived from an EMBL/GenBank/DDBJ whole genome shotgun (WGS) entry which is preliminary data.</text>
</comment>
<keyword evidence="6" id="KW-1185">Reference proteome</keyword>
<comment type="catalytic activity">
    <reaction evidence="3">
        <text>[protein]-peptidylproline (omega=180) = [protein]-peptidylproline (omega=0)</text>
        <dbReference type="Rhea" id="RHEA:16237"/>
        <dbReference type="Rhea" id="RHEA-COMP:10747"/>
        <dbReference type="Rhea" id="RHEA-COMP:10748"/>
        <dbReference type="ChEBI" id="CHEBI:83833"/>
        <dbReference type="ChEBI" id="CHEBI:83834"/>
        <dbReference type="EC" id="5.2.1.8"/>
    </reaction>
</comment>
<dbReference type="GO" id="GO:0071013">
    <property type="term" value="C:catalytic step 2 spliceosome"/>
    <property type="evidence" value="ECO:0007669"/>
    <property type="project" value="TreeGrafter"/>
</dbReference>
<evidence type="ECO:0000256" key="2">
    <source>
        <dbReference type="ARBA" id="ARBA00023235"/>
    </source>
</evidence>
<comment type="function">
    <text evidence="3">PPIases accelerate the folding of proteins. It catalyzes the cis-trans isomerization of proline imidic peptide bonds in oligopeptides.</text>
</comment>
<dbReference type="InterPro" id="IPR029000">
    <property type="entry name" value="Cyclophilin-like_dom_sf"/>
</dbReference>
<evidence type="ECO:0000313" key="5">
    <source>
        <dbReference type="EMBL" id="PFH34475.1"/>
    </source>
</evidence>
<dbReference type="VEuPathDB" id="ToxoDB:BESB_065060"/>
<accession>A0A2A9M911</accession>
<evidence type="ECO:0000256" key="3">
    <source>
        <dbReference type="RuleBase" id="RU363019"/>
    </source>
</evidence>
<dbReference type="Pfam" id="PF00160">
    <property type="entry name" value="Pro_isomerase"/>
    <property type="match status" value="1"/>
</dbReference>
<evidence type="ECO:0000313" key="6">
    <source>
        <dbReference type="Proteomes" id="UP000224006"/>
    </source>
</evidence>
<keyword evidence="1 3" id="KW-0697">Rotamase</keyword>
<dbReference type="RefSeq" id="XP_029218484.1">
    <property type="nucleotide sequence ID" value="XM_029364901.1"/>
</dbReference>
<gene>
    <name evidence="5" type="ORF">BESB_065060</name>
</gene>
<evidence type="ECO:0000256" key="1">
    <source>
        <dbReference type="ARBA" id="ARBA00023110"/>
    </source>
</evidence>
<dbReference type="PANTHER" id="PTHR45625:SF4">
    <property type="entry name" value="PEPTIDYLPROLYL ISOMERASE DOMAIN AND WD REPEAT-CONTAINING PROTEIN 1"/>
    <property type="match status" value="1"/>
</dbReference>